<reference evidence="2" key="1">
    <citation type="submission" date="2021-01" db="EMBL/GenBank/DDBJ databases">
        <title>Modified the classification status of verrucomicrobia.</title>
        <authorList>
            <person name="Feng X."/>
        </authorList>
    </citation>
    <scope>NUCLEOTIDE SEQUENCE</scope>
    <source>
        <strain evidence="2">_KCTC 22039</strain>
    </source>
</reference>
<dbReference type="Gene3D" id="3.40.710.10">
    <property type="entry name" value="DD-peptidase/beta-lactamase superfamily"/>
    <property type="match status" value="1"/>
</dbReference>
<dbReference type="SUPFAM" id="SSF56601">
    <property type="entry name" value="beta-lactamase/transpeptidase-like"/>
    <property type="match status" value="1"/>
</dbReference>
<name>A0A8J7ME92_9BACT</name>
<dbReference type="GO" id="GO:0009002">
    <property type="term" value="F:serine-type D-Ala-D-Ala carboxypeptidase activity"/>
    <property type="evidence" value="ECO:0007669"/>
    <property type="project" value="InterPro"/>
</dbReference>
<keyword evidence="3" id="KW-1185">Reference proteome</keyword>
<sequence>MDRFLAGWKRMVATAVAVGVSVSAAIATEGYMAIEAYSGKVLVASQSETKKSAGPMTSLATAILVLDWARVSKTDIGRKVIVPPSAPLAGPNPLGLAAGDQIKLRDALYSCLLRNDAAAASTLATFIGVELEMKRGRRTSNPEGTFVKEMNVLAKSLNMRRTKFANSHGLAASGKNGTTCVSDMARLSIYAMRDTGFAYYAKQASRQVSFYPQGGSAKTVTVKNQNPLLGKLAVNGVRAAGGGLNGESLSVSSQRSPIVNELPDGRSSIRNRRLIVVVYDSNQAGARAQQLIGQGWKLYDQWEASGFNNSADGKDIIRVPVL</sequence>
<dbReference type="Proteomes" id="UP000624703">
    <property type="component" value="Unassembled WGS sequence"/>
</dbReference>
<gene>
    <name evidence="2" type="ORF">JIN82_07900</name>
</gene>
<evidence type="ECO:0000259" key="1">
    <source>
        <dbReference type="Pfam" id="PF00768"/>
    </source>
</evidence>
<accession>A0A8J7ME92</accession>
<evidence type="ECO:0000313" key="3">
    <source>
        <dbReference type="Proteomes" id="UP000624703"/>
    </source>
</evidence>
<proteinExistence type="predicted"/>
<dbReference type="GO" id="GO:0006508">
    <property type="term" value="P:proteolysis"/>
    <property type="evidence" value="ECO:0007669"/>
    <property type="project" value="InterPro"/>
</dbReference>
<protein>
    <recommendedName>
        <fullName evidence="1">Peptidase S11 D-alanyl-D-alanine carboxypeptidase A N-terminal domain-containing protein</fullName>
    </recommendedName>
</protein>
<dbReference type="EMBL" id="JAENIM010000039">
    <property type="protein sequence ID" value="MBK1791071.1"/>
    <property type="molecule type" value="Genomic_DNA"/>
</dbReference>
<dbReference type="Pfam" id="PF00768">
    <property type="entry name" value="Peptidase_S11"/>
    <property type="match status" value="1"/>
</dbReference>
<organism evidence="2 3">
    <name type="scientific">Persicirhabdus sediminis</name>
    <dbReference type="NCBI Taxonomy" id="454144"/>
    <lineage>
        <taxon>Bacteria</taxon>
        <taxon>Pseudomonadati</taxon>
        <taxon>Verrucomicrobiota</taxon>
        <taxon>Verrucomicrobiia</taxon>
        <taxon>Verrucomicrobiales</taxon>
        <taxon>Verrucomicrobiaceae</taxon>
        <taxon>Persicirhabdus</taxon>
    </lineage>
</organism>
<dbReference type="AlphaFoldDB" id="A0A8J7ME92"/>
<dbReference type="InterPro" id="IPR001967">
    <property type="entry name" value="Peptidase_S11_N"/>
</dbReference>
<feature type="domain" description="Peptidase S11 D-alanyl-D-alanine carboxypeptidase A N-terminal" evidence="1">
    <location>
        <begin position="24"/>
        <end position="238"/>
    </location>
</feature>
<dbReference type="InterPro" id="IPR012338">
    <property type="entry name" value="Beta-lactam/transpept-like"/>
</dbReference>
<comment type="caution">
    <text evidence="2">The sequence shown here is derived from an EMBL/GenBank/DDBJ whole genome shotgun (WGS) entry which is preliminary data.</text>
</comment>
<evidence type="ECO:0000313" key="2">
    <source>
        <dbReference type="EMBL" id="MBK1791071.1"/>
    </source>
</evidence>